<gene>
    <name evidence="1" type="ORF">BCR34DRAFT_655918</name>
</gene>
<protein>
    <submittedName>
        <fullName evidence="1">Uncharacterized protein</fullName>
    </submittedName>
</protein>
<comment type="caution">
    <text evidence="1">The sequence shown here is derived from an EMBL/GenBank/DDBJ whole genome shotgun (WGS) entry which is preliminary data.</text>
</comment>
<dbReference type="EMBL" id="MCFA01000008">
    <property type="protein sequence ID" value="ORY18181.1"/>
    <property type="molecule type" value="Genomic_DNA"/>
</dbReference>
<reference evidence="1 2" key="1">
    <citation type="submission" date="2016-07" db="EMBL/GenBank/DDBJ databases">
        <title>Pervasive Adenine N6-methylation of Active Genes in Fungi.</title>
        <authorList>
            <consortium name="DOE Joint Genome Institute"/>
            <person name="Mondo S.J."/>
            <person name="Dannebaum R.O."/>
            <person name="Kuo R.C."/>
            <person name="Labutti K."/>
            <person name="Haridas S."/>
            <person name="Kuo A."/>
            <person name="Salamov A."/>
            <person name="Ahrendt S.R."/>
            <person name="Lipzen A."/>
            <person name="Sullivan W."/>
            <person name="Andreopoulos W.B."/>
            <person name="Clum A."/>
            <person name="Lindquist E."/>
            <person name="Daum C."/>
            <person name="Ramamoorthy G.K."/>
            <person name="Gryganskyi A."/>
            <person name="Culley D."/>
            <person name="Magnuson J.K."/>
            <person name="James T.Y."/>
            <person name="O'Malley M.A."/>
            <person name="Stajich J.E."/>
            <person name="Spatafora J.W."/>
            <person name="Visel A."/>
            <person name="Grigoriev I.V."/>
        </authorList>
    </citation>
    <scope>NUCLEOTIDE SEQUENCE [LARGE SCALE GENOMIC DNA]</scope>
    <source>
        <strain evidence="1 2">CBS 115471</strain>
    </source>
</reference>
<proteinExistence type="predicted"/>
<dbReference type="AlphaFoldDB" id="A0A1Y2A6R9"/>
<dbReference type="Proteomes" id="UP000193144">
    <property type="component" value="Unassembled WGS sequence"/>
</dbReference>
<keyword evidence="2" id="KW-1185">Reference proteome</keyword>
<accession>A0A1Y2A6R9</accession>
<evidence type="ECO:0000313" key="2">
    <source>
        <dbReference type="Proteomes" id="UP000193144"/>
    </source>
</evidence>
<evidence type="ECO:0000313" key="1">
    <source>
        <dbReference type="EMBL" id="ORY18181.1"/>
    </source>
</evidence>
<sequence>MTTYSPWVWSAEHDQYYCCSYDDKGDHLGYHWSGPQEVRGDQPTLRSYGLANTPRTAIASIPTQSYQPQPTWGQAYSNYSGVSQGGTYSRVPQPMSRWFRVHEWDGPKGEPFKTSANFSASFPMSRSRLREVEGTEQEIRTKPEVRKINPITDAAHVVRSSSESCQPLSPRLDN</sequence>
<name>A0A1Y2A6R9_9PLEO</name>
<organism evidence="1 2">
    <name type="scientific">Clohesyomyces aquaticus</name>
    <dbReference type="NCBI Taxonomy" id="1231657"/>
    <lineage>
        <taxon>Eukaryota</taxon>
        <taxon>Fungi</taxon>
        <taxon>Dikarya</taxon>
        <taxon>Ascomycota</taxon>
        <taxon>Pezizomycotina</taxon>
        <taxon>Dothideomycetes</taxon>
        <taxon>Pleosporomycetidae</taxon>
        <taxon>Pleosporales</taxon>
        <taxon>Lindgomycetaceae</taxon>
        <taxon>Clohesyomyces</taxon>
    </lineage>
</organism>